<proteinExistence type="predicted"/>
<sequence>MVVVSQKFNNEECRKALAIFVIVDEHPFKKRIKSLNVLVLDGELLHVHCCAHILNLIVNDGLKDIHASIFSIRNAVRFVRSSPSRLAKFKDYANFASLPSKGLVCLDVPTEDGTQHT</sequence>
<protein>
    <submittedName>
        <fullName evidence="1">Uncharacterized protein</fullName>
    </submittedName>
</protein>
<evidence type="ECO:0000313" key="2">
    <source>
        <dbReference type="Proteomes" id="UP000828941"/>
    </source>
</evidence>
<reference evidence="1 2" key="1">
    <citation type="journal article" date="2022" name="DNA Res.">
        <title>Chromosomal-level genome assembly of the orchid tree Bauhinia variegata (Leguminosae; Cercidoideae) supports the allotetraploid origin hypothesis of Bauhinia.</title>
        <authorList>
            <person name="Zhong Y."/>
            <person name="Chen Y."/>
            <person name="Zheng D."/>
            <person name="Pang J."/>
            <person name="Liu Y."/>
            <person name="Luo S."/>
            <person name="Meng S."/>
            <person name="Qian L."/>
            <person name="Wei D."/>
            <person name="Dai S."/>
            <person name="Zhou R."/>
        </authorList>
    </citation>
    <scope>NUCLEOTIDE SEQUENCE [LARGE SCALE GENOMIC DNA]</scope>
    <source>
        <strain evidence="1">BV-YZ2020</strain>
    </source>
</reference>
<gene>
    <name evidence="1" type="ORF">L6164_001066</name>
</gene>
<keyword evidence="2" id="KW-1185">Reference proteome</keyword>
<evidence type="ECO:0000313" key="1">
    <source>
        <dbReference type="EMBL" id="KAI4357097.1"/>
    </source>
</evidence>
<dbReference type="EMBL" id="CM039426">
    <property type="protein sequence ID" value="KAI4357097.1"/>
    <property type="molecule type" value="Genomic_DNA"/>
</dbReference>
<dbReference type="Proteomes" id="UP000828941">
    <property type="component" value="Chromosome 1"/>
</dbReference>
<comment type="caution">
    <text evidence="1">The sequence shown here is derived from an EMBL/GenBank/DDBJ whole genome shotgun (WGS) entry which is preliminary data.</text>
</comment>
<accession>A0ACB9Q8E2</accession>
<name>A0ACB9Q8E2_BAUVA</name>
<organism evidence="1 2">
    <name type="scientific">Bauhinia variegata</name>
    <name type="common">Purple orchid tree</name>
    <name type="synonym">Phanera variegata</name>
    <dbReference type="NCBI Taxonomy" id="167791"/>
    <lineage>
        <taxon>Eukaryota</taxon>
        <taxon>Viridiplantae</taxon>
        <taxon>Streptophyta</taxon>
        <taxon>Embryophyta</taxon>
        <taxon>Tracheophyta</taxon>
        <taxon>Spermatophyta</taxon>
        <taxon>Magnoliopsida</taxon>
        <taxon>eudicotyledons</taxon>
        <taxon>Gunneridae</taxon>
        <taxon>Pentapetalae</taxon>
        <taxon>rosids</taxon>
        <taxon>fabids</taxon>
        <taxon>Fabales</taxon>
        <taxon>Fabaceae</taxon>
        <taxon>Cercidoideae</taxon>
        <taxon>Cercideae</taxon>
        <taxon>Bauhiniinae</taxon>
        <taxon>Bauhinia</taxon>
    </lineage>
</organism>